<proteinExistence type="predicted"/>
<name>A0A1R4EEL9_9GAMM</name>
<sequence length="110" mass="12668">MVFDFEKDNIDVEIDSETGERKTRRGHGFAQETILELVENDKGQIVLRDSTESEDPLVTITFSEKVKEMLDGEAQYIGHKMIHAAVQAVMQKQVSQWHANVYDEEPEHYS</sequence>
<organism evidence="1 2">
    <name type="scientific">Psychrobacter pasteurii</name>
    <dbReference type="NCBI Taxonomy" id="1945520"/>
    <lineage>
        <taxon>Bacteria</taxon>
        <taxon>Pseudomonadati</taxon>
        <taxon>Pseudomonadota</taxon>
        <taxon>Gammaproteobacteria</taxon>
        <taxon>Moraxellales</taxon>
        <taxon>Moraxellaceae</taxon>
        <taxon>Psychrobacter</taxon>
    </lineage>
</organism>
<dbReference type="RefSeq" id="WP_077448329.1">
    <property type="nucleotide sequence ID" value="NZ_FUGD01000066.1"/>
</dbReference>
<dbReference type="Proteomes" id="UP000188169">
    <property type="component" value="Unassembled WGS sequence"/>
</dbReference>
<evidence type="ECO:0000313" key="1">
    <source>
        <dbReference type="EMBL" id="SJM36928.1"/>
    </source>
</evidence>
<reference evidence="2" key="1">
    <citation type="submission" date="2017-02" db="EMBL/GenBank/DDBJ databases">
        <authorList>
            <person name="Mornico D."/>
        </authorList>
    </citation>
    <scope>NUCLEOTIDE SEQUENCE [LARGE SCALE GENOMIC DNA]</scope>
</reference>
<keyword evidence="2" id="KW-1185">Reference proteome</keyword>
<dbReference type="OrthoDB" id="6717554at2"/>
<gene>
    <name evidence="1" type="ORF">A1019T_00897</name>
</gene>
<dbReference type="EMBL" id="FUGD01000066">
    <property type="protein sequence ID" value="SJM36928.1"/>
    <property type="molecule type" value="Genomic_DNA"/>
</dbReference>
<evidence type="ECO:0000313" key="2">
    <source>
        <dbReference type="Proteomes" id="UP000188169"/>
    </source>
</evidence>
<protein>
    <submittedName>
        <fullName evidence="1">Uncharacterized protein</fullName>
    </submittedName>
</protein>
<accession>A0A1R4EEL9</accession>
<dbReference type="AlphaFoldDB" id="A0A1R4EEL9"/>